<protein>
    <submittedName>
        <fullName evidence="2">Uncharacterized protein</fullName>
    </submittedName>
</protein>
<sequence>MNLTLEKGNWQQEISGDVATKIKDGSYSLDVTGGRRRSQNGESPDD</sequence>
<gene>
    <name evidence="2" type="ORF">NCTC12120_00713</name>
</gene>
<name>A0A2X2V4S7_9ENTR</name>
<evidence type="ECO:0000256" key="1">
    <source>
        <dbReference type="SAM" id="MobiDB-lite"/>
    </source>
</evidence>
<evidence type="ECO:0000313" key="2">
    <source>
        <dbReference type="EMBL" id="SQA96940.1"/>
    </source>
</evidence>
<feature type="region of interest" description="Disordered" evidence="1">
    <location>
        <begin position="27"/>
        <end position="46"/>
    </location>
</feature>
<dbReference type="Proteomes" id="UP000251197">
    <property type="component" value="Unassembled WGS sequence"/>
</dbReference>
<dbReference type="EMBL" id="UAVU01000003">
    <property type="protein sequence ID" value="SQA96940.1"/>
    <property type="molecule type" value="Genomic_DNA"/>
</dbReference>
<proteinExistence type="predicted"/>
<evidence type="ECO:0000313" key="3">
    <source>
        <dbReference type="Proteomes" id="UP000251197"/>
    </source>
</evidence>
<accession>A0A2X2V4S7</accession>
<reference evidence="2 3" key="1">
    <citation type="submission" date="2018-06" db="EMBL/GenBank/DDBJ databases">
        <authorList>
            <consortium name="Pathogen Informatics"/>
            <person name="Doyle S."/>
        </authorList>
    </citation>
    <scope>NUCLEOTIDE SEQUENCE [LARGE SCALE GENOMIC DNA]</scope>
    <source>
        <strain evidence="2 3">NCTC12120</strain>
    </source>
</reference>
<dbReference type="AlphaFoldDB" id="A0A2X2V4S7"/>
<organism evidence="2 3">
    <name type="scientific">Cedecea neteri</name>
    <dbReference type="NCBI Taxonomy" id="158822"/>
    <lineage>
        <taxon>Bacteria</taxon>
        <taxon>Pseudomonadati</taxon>
        <taxon>Pseudomonadota</taxon>
        <taxon>Gammaproteobacteria</taxon>
        <taxon>Enterobacterales</taxon>
        <taxon>Enterobacteriaceae</taxon>
        <taxon>Cedecea</taxon>
    </lineage>
</organism>